<evidence type="ECO:0000256" key="1">
    <source>
        <dbReference type="SAM" id="MobiDB-lite"/>
    </source>
</evidence>
<dbReference type="KEGG" id="dosa:Os12g0482600"/>
<dbReference type="InterPro" id="IPR007462">
    <property type="entry name" value="COV1-like"/>
</dbReference>
<feature type="transmembrane region" description="Helical" evidence="2">
    <location>
        <begin position="114"/>
        <end position="138"/>
    </location>
</feature>
<feature type="compositionally biased region" description="Basic residues" evidence="1">
    <location>
        <begin position="16"/>
        <end position="27"/>
    </location>
</feature>
<dbReference type="AlphaFoldDB" id="A0A0P0YAH5"/>
<gene>
    <name evidence="3" type="ordered locus">Os12g0482600</name>
</gene>
<dbReference type="Gramene" id="Os12t0482600-01">
    <property type="protein sequence ID" value="Os12t0482600-01"/>
    <property type="gene ID" value="Os12g0482600"/>
</dbReference>
<feature type="region of interest" description="Disordered" evidence="1">
    <location>
        <begin position="1"/>
        <end position="28"/>
    </location>
</feature>
<reference evidence="4" key="2">
    <citation type="journal article" date="2008" name="Nucleic Acids Res.">
        <title>The rice annotation project database (RAP-DB): 2008 update.</title>
        <authorList>
            <consortium name="The rice annotation project (RAP)"/>
        </authorList>
    </citation>
    <scope>GENOME REANNOTATION</scope>
    <source>
        <strain evidence="4">cv. Nipponbare</strain>
    </source>
</reference>
<protein>
    <submittedName>
        <fullName evidence="3">Os12g0482600 protein</fullName>
    </submittedName>
</protein>
<proteinExistence type="predicted"/>
<name>A0A0P0YAH5_ORYSJ</name>
<dbReference type="Pfam" id="PF04367">
    <property type="entry name" value="DUF502"/>
    <property type="match status" value="1"/>
</dbReference>
<dbReference type="PANTHER" id="PTHR31876:SF20">
    <property type="entry name" value="PROTEIN LIKE COV 3-LIKE"/>
    <property type="match status" value="1"/>
</dbReference>
<evidence type="ECO:0000313" key="3">
    <source>
        <dbReference type="EMBL" id="BAF29794.1"/>
    </source>
</evidence>
<evidence type="ECO:0000256" key="2">
    <source>
        <dbReference type="SAM" id="Phobius"/>
    </source>
</evidence>
<dbReference type="PANTHER" id="PTHR31876">
    <property type="entry name" value="COV-LIKE PROTEIN 1"/>
    <property type="match status" value="1"/>
</dbReference>
<evidence type="ECO:0000313" key="4">
    <source>
        <dbReference type="Proteomes" id="UP000000763"/>
    </source>
</evidence>
<accession>A0A0P0YAH5</accession>
<keyword evidence="2" id="KW-0812">Transmembrane</keyword>
<organism evidence="3 4">
    <name type="scientific">Oryza sativa subsp. japonica</name>
    <name type="common">Rice</name>
    <dbReference type="NCBI Taxonomy" id="39947"/>
    <lineage>
        <taxon>Eukaryota</taxon>
        <taxon>Viridiplantae</taxon>
        <taxon>Streptophyta</taxon>
        <taxon>Embryophyta</taxon>
        <taxon>Tracheophyta</taxon>
        <taxon>Spermatophyta</taxon>
        <taxon>Magnoliopsida</taxon>
        <taxon>Liliopsida</taxon>
        <taxon>Poales</taxon>
        <taxon>Poaceae</taxon>
        <taxon>BOP clade</taxon>
        <taxon>Oryzoideae</taxon>
        <taxon>Oryzeae</taxon>
        <taxon>Oryzinae</taxon>
        <taxon>Oryza</taxon>
        <taxon>Oryza sativa</taxon>
    </lineage>
</organism>
<dbReference type="Proteomes" id="UP000000763">
    <property type="component" value="Chromosome 12"/>
</dbReference>
<keyword evidence="2" id="KW-0472">Membrane</keyword>
<sequence>EGPGQGSAAAHPGGSRPRRRRCCRRRPRGGDVVAAAGRDRGGRLAAAAAVVGARPPYPPPPYRHRGEAFSRVIRSWAWKKFMTGCVILLPIAITFYTTWWFIRVVDGFFSPIYIHLGINVFGLGFATSITFIFLAGVFMSSWLGASLLGLGELFIKKTPLVRHIYSSSKQISAAISPD</sequence>
<dbReference type="EMBL" id="AP008218">
    <property type="protein sequence ID" value="BAF29794.1"/>
    <property type="molecule type" value="Genomic_DNA"/>
</dbReference>
<feature type="non-terminal residue" evidence="3">
    <location>
        <position position="1"/>
    </location>
</feature>
<keyword evidence="2" id="KW-1133">Transmembrane helix</keyword>
<reference evidence="3 4" key="1">
    <citation type="journal article" date="2005" name="Nature">
        <title>The map-based sequence of the rice genome.</title>
        <authorList>
            <consortium name="International rice genome sequencing project (IRGSP)"/>
            <person name="Matsumoto T."/>
            <person name="Wu J."/>
            <person name="Kanamori H."/>
            <person name="Katayose Y."/>
            <person name="Fujisawa M."/>
            <person name="Namiki N."/>
            <person name="Mizuno H."/>
            <person name="Yamamoto K."/>
            <person name="Antonio B.A."/>
            <person name="Baba T."/>
            <person name="Sakata K."/>
            <person name="Nagamura Y."/>
            <person name="Aoki H."/>
            <person name="Arikawa K."/>
            <person name="Arita K."/>
            <person name="Bito T."/>
            <person name="Chiden Y."/>
            <person name="Fujitsuka N."/>
            <person name="Fukunaka R."/>
            <person name="Hamada M."/>
            <person name="Harada C."/>
            <person name="Hayashi A."/>
            <person name="Hijishita S."/>
            <person name="Honda M."/>
            <person name="Hosokawa S."/>
            <person name="Ichikawa Y."/>
            <person name="Idonuma A."/>
            <person name="Iijima M."/>
            <person name="Ikeda M."/>
            <person name="Ikeno M."/>
            <person name="Ito K."/>
            <person name="Ito S."/>
            <person name="Ito T."/>
            <person name="Ito Y."/>
            <person name="Ito Y."/>
            <person name="Iwabuchi A."/>
            <person name="Kamiya K."/>
            <person name="Karasawa W."/>
            <person name="Kurita K."/>
            <person name="Katagiri S."/>
            <person name="Kikuta A."/>
            <person name="Kobayashi H."/>
            <person name="Kobayashi N."/>
            <person name="Machita K."/>
            <person name="Maehara T."/>
            <person name="Masukawa M."/>
            <person name="Mizubayashi T."/>
            <person name="Mukai Y."/>
            <person name="Nagasaki H."/>
            <person name="Nagata Y."/>
            <person name="Naito S."/>
            <person name="Nakashima M."/>
            <person name="Nakama Y."/>
            <person name="Nakamichi Y."/>
            <person name="Nakamura M."/>
            <person name="Meguro A."/>
            <person name="Negishi M."/>
            <person name="Ohta I."/>
            <person name="Ohta T."/>
            <person name="Okamoto M."/>
            <person name="Ono N."/>
            <person name="Saji S."/>
            <person name="Sakaguchi M."/>
            <person name="Sakai K."/>
            <person name="Shibata M."/>
            <person name="Shimokawa T."/>
            <person name="Song J."/>
            <person name="Takazaki Y."/>
            <person name="Terasawa K."/>
            <person name="Tsugane M."/>
            <person name="Tsuji K."/>
            <person name="Ueda S."/>
            <person name="Waki K."/>
            <person name="Yamagata H."/>
            <person name="Yamamoto M."/>
            <person name="Yamamoto S."/>
            <person name="Yamane H."/>
            <person name="Yoshiki S."/>
            <person name="Yoshihara R."/>
            <person name="Yukawa K."/>
            <person name="Zhong H."/>
            <person name="Yano M."/>
            <person name="Yuan Q."/>
            <person name="Ouyang S."/>
            <person name="Liu J."/>
            <person name="Jones K.M."/>
            <person name="Gansberger K."/>
            <person name="Moffat K."/>
            <person name="Hill J."/>
            <person name="Bera J."/>
            <person name="Fadrosh D."/>
            <person name="Jin S."/>
            <person name="Johri S."/>
            <person name="Kim M."/>
            <person name="Overton L."/>
            <person name="Reardon M."/>
            <person name="Tsitrin T."/>
            <person name="Vuong H."/>
            <person name="Weaver B."/>
            <person name="Ciecko A."/>
            <person name="Tallon L."/>
            <person name="Jackson J."/>
            <person name="Pai G."/>
            <person name="Aken S.V."/>
            <person name="Utterback T."/>
            <person name="Reidmuller S."/>
            <person name="Feldblyum T."/>
            <person name="Hsiao J."/>
            <person name="Zismann V."/>
            <person name="Iobst S."/>
            <person name="de Vazeille A.R."/>
            <person name="Buell C.R."/>
            <person name="Ying K."/>
            <person name="Li Y."/>
            <person name="Lu T."/>
            <person name="Huang Y."/>
            <person name="Zhao Q."/>
            <person name="Feng Q."/>
            <person name="Zhang L."/>
            <person name="Zhu J."/>
            <person name="Weng Q."/>
            <person name="Mu J."/>
            <person name="Lu Y."/>
            <person name="Fan D."/>
            <person name="Liu Y."/>
            <person name="Guan J."/>
            <person name="Zhang Y."/>
            <person name="Yu S."/>
            <person name="Liu X."/>
            <person name="Zhang Y."/>
            <person name="Hong G."/>
            <person name="Han B."/>
            <person name="Choisne N."/>
            <person name="Demange N."/>
            <person name="Orjeda G."/>
            <person name="Samain S."/>
            <person name="Cattolico L."/>
            <person name="Pelletier E."/>
            <person name="Couloux A."/>
            <person name="Segurens B."/>
            <person name="Wincker P."/>
            <person name="D'Hont A."/>
            <person name="Scarpelli C."/>
            <person name="Weissenbach J."/>
            <person name="Salanoubat M."/>
            <person name="Quetier F."/>
            <person name="Yu Y."/>
            <person name="Kim H.R."/>
            <person name="Rambo T."/>
            <person name="Currie J."/>
            <person name="Collura K."/>
            <person name="Luo M."/>
            <person name="Yang T."/>
            <person name="Ammiraju J.S.S."/>
            <person name="Engler F."/>
            <person name="Soderlund C."/>
            <person name="Wing R.A."/>
            <person name="Palmer L.E."/>
            <person name="de la Bastide M."/>
            <person name="Spiegel L."/>
            <person name="Nascimento L."/>
            <person name="Zutavern T."/>
            <person name="O'Shaughnessy A."/>
            <person name="Dike S."/>
            <person name="Dedhia N."/>
            <person name="Preston R."/>
            <person name="Balija V."/>
            <person name="McCombie W.R."/>
            <person name="Chow T."/>
            <person name="Chen H."/>
            <person name="Chung M."/>
            <person name="Chen C."/>
            <person name="Shaw J."/>
            <person name="Wu H."/>
            <person name="Hsiao K."/>
            <person name="Chao Y."/>
            <person name="Chu M."/>
            <person name="Cheng C."/>
            <person name="Hour A."/>
            <person name="Lee P."/>
            <person name="Lin S."/>
            <person name="Lin Y."/>
            <person name="Liou J."/>
            <person name="Liu S."/>
            <person name="Hsing Y."/>
            <person name="Raghuvanshi S."/>
            <person name="Mohanty A."/>
            <person name="Bharti A.K."/>
            <person name="Gaur A."/>
            <person name="Gupta V."/>
            <person name="Kumar D."/>
            <person name="Ravi V."/>
            <person name="Vij S."/>
            <person name="Kapur A."/>
            <person name="Khurana P."/>
            <person name="Khurana P."/>
            <person name="Khurana J.P."/>
            <person name="Tyagi A.K."/>
            <person name="Gaikwad K."/>
            <person name="Singh A."/>
            <person name="Dalal V."/>
            <person name="Srivastava S."/>
            <person name="Dixit A."/>
            <person name="Pal A.K."/>
            <person name="Ghazi I.A."/>
            <person name="Yadav M."/>
            <person name="Pandit A."/>
            <person name="Bhargava A."/>
            <person name="Sureshbabu K."/>
            <person name="Batra K."/>
            <person name="Sharma T.R."/>
            <person name="Mohapatra T."/>
            <person name="Singh N.K."/>
            <person name="Messing J."/>
            <person name="Nelson A.B."/>
            <person name="Fuks G."/>
            <person name="Kavchok S."/>
            <person name="Keizer G."/>
            <person name="Linton E."/>
            <person name="Llaca V."/>
            <person name="Song R."/>
            <person name="Tanyolac B."/>
            <person name="Young S."/>
            <person name="Ho-Il K."/>
            <person name="Hahn J.H."/>
            <person name="Sangsakoo G."/>
            <person name="Vanavichit A."/>
            <person name="de Mattos Luiz.A.T."/>
            <person name="Zimmer P.D."/>
            <person name="Malone G."/>
            <person name="Dellagostin O."/>
            <person name="de Oliveira A.C."/>
            <person name="Bevan M."/>
            <person name="Bancroft I."/>
            <person name="Minx P."/>
            <person name="Cordum H."/>
            <person name="Wilson R."/>
            <person name="Cheng Z."/>
            <person name="Jin W."/>
            <person name="Jiang J."/>
            <person name="Leong S.A."/>
            <person name="Iwama H."/>
            <person name="Gojobori T."/>
            <person name="Itoh T."/>
            <person name="Niimura Y."/>
            <person name="Fujii Y."/>
            <person name="Habara T."/>
            <person name="Sakai H."/>
            <person name="Sato Y."/>
            <person name="Wilson G."/>
            <person name="Kumar K."/>
            <person name="McCouch S."/>
            <person name="Juretic N."/>
            <person name="Hoen D."/>
            <person name="Wright S."/>
            <person name="Bruskiewich R."/>
            <person name="Bureau T."/>
            <person name="Miyao A."/>
            <person name="Hirochika H."/>
            <person name="Nishikawa T."/>
            <person name="Kadowaki K."/>
            <person name="Sugiura M."/>
            <person name="Burr B."/>
            <person name="Sasaki T."/>
        </authorList>
    </citation>
    <scope>NUCLEOTIDE SEQUENCE [LARGE SCALE GENOMIC DNA]</scope>
    <source>
        <strain evidence="4">cv. Nipponbare</strain>
    </source>
</reference>
<feature type="transmembrane region" description="Helical" evidence="2">
    <location>
        <begin position="81"/>
        <end position="102"/>
    </location>
</feature>
<dbReference type="OMA" id="WYHEVEK"/>